<feature type="signal peptide" evidence="1">
    <location>
        <begin position="1"/>
        <end position="24"/>
    </location>
</feature>
<gene>
    <name evidence="2" type="ORF">SAMN05421504_108175</name>
</gene>
<dbReference type="RefSeq" id="WP_091295533.1">
    <property type="nucleotide sequence ID" value="NZ_FNON01000008.1"/>
</dbReference>
<keyword evidence="1" id="KW-0732">Signal</keyword>
<dbReference type="GO" id="GO:0005975">
    <property type="term" value="P:carbohydrate metabolic process"/>
    <property type="evidence" value="ECO:0007669"/>
    <property type="project" value="InterPro"/>
</dbReference>
<sequence length="269" mass="28862">MKRYLAPVSLALAAGLVLTGAASAAPDKTTVFMMDDITAVFEQGANAPQYGNIENDKDGCGWTAGWIGFCTATGDMLELVEKYNKAKPGNVLEKYTPTLRKLADSGSDSVKELGSKFPGDWKTAAKDKSFQQLQIKVGHDMYLTPALTMASKIGIKTNLGIENLFDTALMMGPGAGDCDGMPKIVKETTAAAGGTPASGKNEKAWLKTYNEIRVKHMKKPCTPGRENDWPQAVDRSEALQKLSDTGKQDLRAPLTIGAGYDITITNPHD</sequence>
<dbReference type="Proteomes" id="UP000199515">
    <property type="component" value="Unassembled WGS sequence"/>
</dbReference>
<keyword evidence="3" id="KW-1185">Reference proteome</keyword>
<evidence type="ECO:0000256" key="1">
    <source>
        <dbReference type="SAM" id="SignalP"/>
    </source>
</evidence>
<dbReference type="OrthoDB" id="1551268at2"/>
<dbReference type="STRING" id="589385.SAMN05421504_108175"/>
<protein>
    <submittedName>
        <fullName evidence="2">Chitosanase</fullName>
    </submittedName>
</protein>
<dbReference type="GO" id="GO:0005576">
    <property type="term" value="C:extracellular region"/>
    <property type="evidence" value="ECO:0007669"/>
    <property type="project" value="InterPro"/>
</dbReference>
<name>A0A1H3PEE7_9PSEU</name>
<dbReference type="InterPro" id="IPR000400">
    <property type="entry name" value="Glyco_hydro_46"/>
</dbReference>
<dbReference type="Gene3D" id="3.30.386.10">
    <property type="entry name" value="Chitosanase, subunit A, domain 2"/>
    <property type="match status" value="1"/>
</dbReference>
<proteinExistence type="predicted"/>
<organism evidence="2 3">
    <name type="scientific">Amycolatopsis xylanica</name>
    <dbReference type="NCBI Taxonomy" id="589385"/>
    <lineage>
        <taxon>Bacteria</taxon>
        <taxon>Bacillati</taxon>
        <taxon>Actinomycetota</taxon>
        <taxon>Actinomycetes</taxon>
        <taxon>Pseudonocardiales</taxon>
        <taxon>Pseudonocardiaceae</taxon>
        <taxon>Amycolatopsis</taxon>
    </lineage>
</organism>
<reference evidence="2 3" key="1">
    <citation type="submission" date="2016-10" db="EMBL/GenBank/DDBJ databases">
        <authorList>
            <person name="de Groot N.N."/>
        </authorList>
    </citation>
    <scope>NUCLEOTIDE SEQUENCE [LARGE SCALE GENOMIC DNA]</scope>
    <source>
        <strain evidence="2 3">CPCC 202699</strain>
    </source>
</reference>
<dbReference type="InterPro" id="IPR023346">
    <property type="entry name" value="Lysozyme-like_dom_sf"/>
</dbReference>
<feature type="chain" id="PRO_5011439132" evidence="1">
    <location>
        <begin position="25"/>
        <end position="269"/>
    </location>
</feature>
<accession>A0A1H3PEE7</accession>
<evidence type="ECO:0000313" key="2">
    <source>
        <dbReference type="EMBL" id="SDY99476.1"/>
    </source>
</evidence>
<dbReference type="Pfam" id="PF01374">
    <property type="entry name" value="Glyco_hydro_46"/>
    <property type="match status" value="1"/>
</dbReference>
<dbReference type="InterPro" id="IPR023099">
    <property type="entry name" value="Glyco_hydro_46_N"/>
</dbReference>
<dbReference type="GO" id="GO:0016977">
    <property type="term" value="F:chitosanase activity"/>
    <property type="evidence" value="ECO:0007669"/>
    <property type="project" value="InterPro"/>
</dbReference>
<dbReference type="EMBL" id="FNON01000008">
    <property type="protein sequence ID" value="SDY99476.1"/>
    <property type="molecule type" value="Genomic_DNA"/>
</dbReference>
<dbReference type="CDD" id="cd00978">
    <property type="entry name" value="chitosanase_GH46"/>
    <property type="match status" value="1"/>
</dbReference>
<dbReference type="AlphaFoldDB" id="A0A1H3PEE7"/>
<dbReference type="SUPFAM" id="SSF53955">
    <property type="entry name" value="Lysozyme-like"/>
    <property type="match status" value="1"/>
</dbReference>
<dbReference type="Gene3D" id="1.20.141.10">
    <property type="entry name" value="Chitosanase, subunit A, domain 1"/>
    <property type="match status" value="1"/>
</dbReference>
<evidence type="ECO:0000313" key="3">
    <source>
        <dbReference type="Proteomes" id="UP000199515"/>
    </source>
</evidence>